<dbReference type="SUPFAM" id="SSF52096">
    <property type="entry name" value="ClpP/crotonase"/>
    <property type="match status" value="1"/>
</dbReference>
<dbReference type="Proteomes" id="UP000594263">
    <property type="component" value="Unplaced"/>
</dbReference>
<organism evidence="1 2">
    <name type="scientific">Kalanchoe fedtschenkoi</name>
    <name type="common">Lavender scallops</name>
    <name type="synonym">South American air plant</name>
    <dbReference type="NCBI Taxonomy" id="63787"/>
    <lineage>
        <taxon>Eukaryota</taxon>
        <taxon>Viridiplantae</taxon>
        <taxon>Streptophyta</taxon>
        <taxon>Embryophyta</taxon>
        <taxon>Tracheophyta</taxon>
        <taxon>Spermatophyta</taxon>
        <taxon>Magnoliopsida</taxon>
        <taxon>eudicotyledons</taxon>
        <taxon>Gunneridae</taxon>
        <taxon>Pentapetalae</taxon>
        <taxon>Saxifragales</taxon>
        <taxon>Crassulaceae</taxon>
        <taxon>Kalanchoe</taxon>
    </lineage>
</organism>
<dbReference type="PANTHER" id="PTHR32060">
    <property type="entry name" value="TAIL-SPECIFIC PROTEASE"/>
    <property type="match status" value="1"/>
</dbReference>
<dbReference type="EnsemblPlants" id="Kaladp0010s0004.1.v1.1">
    <property type="protein sequence ID" value="Kaladp0010s0004.1.v1.1"/>
    <property type="gene ID" value="Kaladp0010s0004.v1.1"/>
</dbReference>
<dbReference type="InterPro" id="IPR029045">
    <property type="entry name" value="ClpP/crotonase-like_dom_sf"/>
</dbReference>
<evidence type="ECO:0000313" key="1">
    <source>
        <dbReference type="EnsemblPlants" id="Kaladp0010s0004.1.v1.1"/>
    </source>
</evidence>
<dbReference type="AlphaFoldDB" id="A0A7N0SWL5"/>
<dbReference type="Gene3D" id="3.30.750.44">
    <property type="match status" value="1"/>
</dbReference>
<dbReference type="Gramene" id="Kaladp0010s0004.1.v1.1">
    <property type="protein sequence ID" value="Kaladp0010s0004.1.v1.1"/>
    <property type="gene ID" value="Kaladp0010s0004.v1.1"/>
</dbReference>
<protein>
    <submittedName>
        <fullName evidence="1">Uncharacterized protein</fullName>
    </submittedName>
</protein>
<accession>A0A7N0SWL5</accession>
<name>A0A7N0SWL5_KALFE</name>
<reference evidence="1" key="1">
    <citation type="submission" date="2021-01" db="UniProtKB">
        <authorList>
            <consortium name="EnsemblPlants"/>
        </authorList>
    </citation>
    <scope>IDENTIFICATION</scope>
</reference>
<evidence type="ECO:0000313" key="2">
    <source>
        <dbReference type="Proteomes" id="UP000594263"/>
    </source>
</evidence>
<dbReference type="PANTHER" id="PTHR32060:SF31">
    <property type="entry name" value="CARBOXYL-TERMINAL-PROCESSING PEPTIDASE 1, CHLOROPLASTIC"/>
    <property type="match status" value="1"/>
</dbReference>
<keyword evidence="2" id="KW-1185">Reference proteome</keyword>
<sequence>MSLHLCNSAYAILTSSQVPTPPKPKFLCKSAPGGDFPTLRCSEKSAIGVLGAALSLSLLISQPSFAVGVADASPVRIPELETGVVEKCAERETEAEDESFVKAPGVVSNEGVVEEAWRIVNETFLNAAGRRRWSPEAWLEKKQDILGSGIRTRSKAHDVIRKMLAGLGDPYTRFLTPEEFSRISRYDITGIGINIKEVPDDTGGEKLKVLGVILDGPAHAAGVRQVCVCN</sequence>
<proteinExistence type="predicted"/>
<dbReference type="GO" id="GO:0004175">
    <property type="term" value="F:endopeptidase activity"/>
    <property type="evidence" value="ECO:0007669"/>
    <property type="project" value="TreeGrafter"/>
</dbReference>